<sequence length="119" mass="13499">MFLVGQDNLKDVLDYIGEKLRNPETGDVVSTEYRWIQERFACLSSGLAYIHEQGVLHQDIKPSNIIHRDDRVYFTDFSSYSRFTLGQTTSTESPARTSLMHGAPEVVHSVLADGSLQRH</sequence>
<evidence type="ECO:0000313" key="2">
    <source>
        <dbReference type="EMBL" id="KAF2839133.1"/>
    </source>
</evidence>
<dbReference type="AlphaFoldDB" id="A0A9P4SCJ8"/>
<comment type="caution">
    <text evidence="2">The sequence shown here is derived from an EMBL/GenBank/DDBJ whole genome shotgun (WGS) entry which is preliminary data.</text>
</comment>
<proteinExistence type="predicted"/>
<dbReference type="GO" id="GO:0004672">
    <property type="term" value="F:protein kinase activity"/>
    <property type="evidence" value="ECO:0007669"/>
    <property type="project" value="InterPro"/>
</dbReference>
<feature type="domain" description="Protein kinase" evidence="1">
    <location>
        <begin position="1"/>
        <end position="119"/>
    </location>
</feature>
<dbReference type="InterPro" id="IPR011009">
    <property type="entry name" value="Kinase-like_dom_sf"/>
</dbReference>
<dbReference type="PROSITE" id="PS50011">
    <property type="entry name" value="PROTEIN_KINASE_DOM"/>
    <property type="match status" value="1"/>
</dbReference>
<dbReference type="EMBL" id="MU006095">
    <property type="protein sequence ID" value="KAF2839133.1"/>
    <property type="molecule type" value="Genomic_DNA"/>
</dbReference>
<gene>
    <name evidence="2" type="ORF">M501DRAFT_954304</name>
</gene>
<accession>A0A9P4SCJ8</accession>
<dbReference type="Pfam" id="PF00069">
    <property type="entry name" value="Pkinase"/>
    <property type="match status" value="1"/>
</dbReference>
<name>A0A9P4SCJ8_9PEZI</name>
<reference evidence="2" key="1">
    <citation type="journal article" date="2020" name="Stud. Mycol.">
        <title>101 Dothideomycetes genomes: a test case for predicting lifestyles and emergence of pathogens.</title>
        <authorList>
            <person name="Haridas S."/>
            <person name="Albert R."/>
            <person name="Binder M."/>
            <person name="Bloem J."/>
            <person name="Labutti K."/>
            <person name="Salamov A."/>
            <person name="Andreopoulos B."/>
            <person name="Baker S."/>
            <person name="Barry K."/>
            <person name="Bills G."/>
            <person name="Bluhm B."/>
            <person name="Cannon C."/>
            <person name="Castanera R."/>
            <person name="Culley D."/>
            <person name="Daum C."/>
            <person name="Ezra D."/>
            <person name="Gonzalez J."/>
            <person name="Henrissat B."/>
            <person name="Kuo A."/>
            <person name="Liang C."/>
            <person name="Lipzen A."/>
            <person name="Lutzoni F."/>
            <person name="Magnuson J."/>
            <person name="Mondo S."/>
            <person name="Nolan M."/>
            <person name="Ohm R."/>
            <person name="Pangilinan J."/>
            <person name="Park H.-J."/>
            <person name="Ramirez L."/>
            <person name="Alfaro M."/>
            <person name="Sun H."/>
            <person name="Tritt A."/>
            <person name="Yoshinaga Y."/>
            <person name="Zwiers L.-H."/>
            <person name="Turgeon B."/>
            <person name="Goodwin S."/>
            <person name="Spatafora J."/>
            <person name="Crous P."/>
            <person name="Grigoriev I."/>
        </authorList>
    </citation>
    <scope>NUCLEOTIDE SEQUENCE</scope>
    <source>
        <strain evidence="2">CBS 101060</strain>
    </source>
</reference>
<dbReference type="OrthoDB" id="4062651at2759"/>
<dbReference type="Proteomes" id="UP000799429">
    <property type="component" value="Unassembled WGS sequence"/>
</dbReference>
<organism evidence="2 3">
    <name type="scientific">Patellaria atrata CBS 101060</name>
    <dbReference type="NCBI Taxonomy" id="1346257"/>
    <lineage>
        <taxon>Eukaryota</taxon>
        <taxon>Fungi</taxon>
        <taxon>Dikarya</taxon>
        <taxon>Ascomycota</taxon>
        <taxon>Pezizomycotina</taxon>
        <taxon>Dothideomycetes</taxon>
        <taxon>Dothideomycetes incertae sedis</taxon>
        <taxon>Patellariales</taxon>
        <taxon>Patellariaceae</taxon>
        <taxon>Patellaria</taxon>
    </lineage>
</organism>
<keyword evidence="3" id="KW-1185">Reference proteome</keyword>
<dbReference type="Gene3D" id="1.10.510.10">
    <property type="entry name" value="Transferase(Phosphotransferase) domain 1"/>
    <property type="match status" value="1"/>
</dbReference>
<protein>
    <recommendedName>
        <fullName evidence="1">Protein kinase domain-containing protein</fullName>
    </recommendedName>
</protein>
<evidence type="ECO:0000259" key="1">
    <source>
        <dbReference type="PROSITE" id="PS50011"/>
    </source>
</evidence>
<dbReference type="InterPro" id="IPR000719">
    <property type="entry name" value="Prot_kinase_dom"/>
</dbReference>
<dbReference type="GO" id="GO:0005524">
    <property type="term" value="F:ATP binding"/>
    <property type="evidence" value="ECO:0007669"/>
    <property type="project" value="InterPro"/>
</dbReference>
<dbReference type="SUPFAM" id="SSF56112">
    <property type="entry name" value="Protein kinase-like (PK-like)"/>
    <property type="match status" value="1"/>
</dbReference>
<evidence type="ECO:0000313" key="3">
    <source>
        <dbReference type="Proteomes" id="UP000799429"/>
    </source>
</evidence>